<keyword evidence="8" id="KW-1185">Reference proteome</keyword>
<dbReference type="PANTHER" id="PTHR44196:SF1">
    <property type="entry name" value="DEHYDROGENASE_REDUCTASE SDR FAMILY MEMBER 7B"/>
    <property type="match status" value="1"/>
</dbReference>
<dbReference type="SUPFAM" id="SSF51735">
    <property type="entry name" value="NAD(P)-binding Rossmann-fold domains"/>
    <property type="match status" value="1"/>
</dbReference>
<evidence type="ECO:0000313" key="6">
    <source>
        <dbReference type="EMBL" id="TDW59046.1"/>
    </source>
</evidence>
<dbReference type="GO" id="GO:0016020">
    <property type="term" value="C:membrane"/>
    <property type="evidence" value="ECO:0007669"/>
    <property type="project" value="TreeGrafter"/>
</dbReference>
<dbReference type="GO" id="GO:0016491">
    <property type="term" value="F:oxidoreductase activity"/>
    <property type="evidence" value="ECO:0007669"/>
    <property type="project" value="UniProtKB-KW"/>
</dbReference>
<evidence type="ECO:0000313" key="5">
    <source>
        <dbReference type="EMBL" id="OYD24313.1"/>
    </source>
</evidence>
<dbReference type="PRINTS" id="PR00081">
    <property type="entry name" value="GDHRDH"/>
</dbReference>
<name>A0A235CIF7_9GAMM</name>
<dbReference type="Pfam" id="PF00106">
    <property type="entry name" value="adh_short"/>
    <property type="match status" value="1"/>
</dbReference>
<dbReference type="EMBL" id="NQJF01000007">
    <property type="protein sequence ID" value="OYD24313.1"/>
    <property type="molecule type" value="Genomic_DNA"/>
</dbReference>
<gene>
    <name evidence="5" type="ORF">B6S09_09610</name>
    <name evidence="6" type="ORF">LY04_01873</name>
</gene>
<feature type="domain" description="Ketoreductase" evidence="4">
    <location>
        <begin position="6"/>
        <end position="182"/>
    </location>
</feature>
<dbReference type="Proteomes" id="UP000243640">
    <property type="component" value="Unassembled WGS sequence"/>
</dbReference>
<dbReference type="Gene3D" id="3.40.50.720">
    <property type="entry name" value="NAD(P)-binding Rossmann-like Domain"/>
    <property type="match status" value="1"/>
</dbReference>
<accession>A0A235CIF7</accession>
<comment type="caution">
    <text evidence="5">The sequence shown here is derived from an EMBL/GenBank/DDBJ whole genome shotgun (WGS) entry which is preliminary data.</text>
</comment>
<dbReference type="Proteomes" id="UP000295058">
    <property type="component" value="Unassembled WGS sequence"/>
</dbReference>
<dbReference type="RefSeq" id="WP_094278283.1">
    <property type="nucleotide sequence ID" value="NZ_NQJF01000007.1"/>
</dbReference>
<proteinExistence type="inferred from homology"/>
<dbReference type="CDD" id="cd05233">
    <property type="entry name" value="SDR_c"/>
    <property type="match status" value="1"/>
</dbReference>
<protein>
    <submittedName>
        <fullName evidence="5">Short chain dehydrogenase</fullName>
    </submittedName>
    <submittedName>
        <fullName evidence="6">Short-subunit dehydrogenase</fullName>
    </submittedName>
</protein>
<dbReference type="PRINTS" id="PR00080">
    <property type="entry name" value="SDRFAMILY"/>
</dbReference>
<evidence type="ECO:0000256" key="2">
    <source>
        <dbReference type="ARBA" id="ARBA00023002"/>
    </source>
</evidence>
<evidence type="ECO:0000259" key="4">
    <source>
        <dbReference type="SMART" id="SM00822"/>
    </source>
</evidence>
<dbReference type="AlphaFoldDB" id="A0A235CIF7"/>
<dbReference type="InterPro" id="IPR036291">
    <property type="entry name" value="NAD(P)-bd_dom_sf"/>
</dbReference>
<dbReference type="InterPro" id="IPR057326">
    <property type="entry name" value="KR_dom"/>
</dbReference>
<comment type="similarity">
    <text evidence="1 3">Belongs to the short-chain dehydrogenases/reductases (SDR) family.</text>
</comment>
<dbReference type="PROSITE" id="PS00061">
    <property type="entry name" value="ADH_SHORT"/>
    <property type="match status" value="1"/>
</dbReference>
<dbReference type="InterPro" id="IPR002347">
    <property type="entry name" value="SDR_fam"/>
</dbReference>
<reference evidence="6 8" key="2">
    <citation type="submission" date="2019-03" db="EMBL/GenBank/DDBJ databases">
        <title>Genomic Encyclopedia of Archaeal and Bacterial Type Strains, Phase II (KMG-II): from individual species to whole genera.</title>
        <authorList>
            <person name="Goeker M."/>
        </authorList>
    </citation>
    <scope>NUCLEOTIDE SEQUENCE [LARGE SCALE GENOMIC DNA]</scope>
    <source>
        <strain evidence="6 8">DSM 15594</strain>
    </source>
</reference>
<dbReference type="EMBL" id="SODO01000006">
    <property type="protein sequence ID" value="TDW59046.1"/>
    <property type="molecule type" value="Genomic_DNA"/>
</dbReference>
<keyword evidence="2" id="KW-0560">Oxidoreductase</keyword>
<sequence length="269" mass="29221">MELNNKTVLLTGASGGIGSALAHRLALAGTRLLLQGRDRHRLDRLLSGLPHIERHRVLVADLLSPDDRRALVQQVQQLGGLDVLINNAGTSSFAWLSDQTPAAVSEQLMLNLTVPVLLTRELLPLLRRPGLIMNMGSAFGAIGYPGYSVYCAGKAGLRGFSEALGRELAGSGLKVLYFAPRATRTEFNSPATVELNAALGNHTDSPEWVAGQALIALQRRQKRRWLGWPECLLVRLNALFPGLLDHALARQHATIARFAGHSHDKEMPS</sequence>
<evidence type="ECO:0000313" key="7">
    <source>
        <dbReference type="Proteomes" id="UP000243640"/>
    </source>
</evidence>
<dbReference type="InterPro" id="IPR020904">
    <property type="entry name" value="Sc_DH/Rdtase_CS"/>
</dbReference>
<evidence type="ECO:0000313" key="8">
    <source>
        <dbReference type="Proteomes" id="UP000295058"/>
    </source>
</evidence>
<organism evidence="5 7">
    <name type="scientific">Oceanimonas baumannii</name>
    <dbReference type="NCBI Taxonomy" id="129578"/>
    <lineage>
        <taxon>Bacteria</taxon>
        <taxon>Pseudomonadati</taxon>
        <taxon>Pseudomonadota</taxon>
        <taxon>Gammaproteobacteria</taxon>
        <taxon>Aeromonadales</taxon>
        <taxon>Aeromonadaceae</taxon>
        <taxon>Oceanimonas</taxon>
    </lineage>
</organism>
<evidence type="ECO:0000256" key="1">
    <source>
        <dbReference type="ARBA" id="ARBA00006484"/>
    </source>
</evidence>
<dbReference type="OrthoDB" id="7301144at2"/>
<evidence type="ECO:0000256" key="3">
    <source>
        <dbReference type="RuleBase" id="RU000363"/>
    </source>
</evidence>
<reference evidence="5 7" key="1">
    <citation type="submission" date="2017-08" db="EMBL/GenBank/DDBJ databases">
        <title>Draft Genome Sequence of the Marine Bacterium Oceanimonas baumannii ATCC 700832.</title>
        <authorList>
            <person name="Mcclelland W.D."/>
            <person name="Brennan M.A."/>
            <person name="Trachtenberg A.M."/>
            <person name="Maclea K.S."/>
        </authorList>
    </citation>
    <scope>NUCLEOTIDE SEQUENCE [LARGE SCALE GENOMIC DNA]</scope>
    <source>
        <strain evidence="5 7">ATCC 700832</strain>
    </source>
</reference>
<dbReference type="NCBIfam" id="NF006565">
    <property type="entry name" value="PRK09072.1"/>
    <property type="match status" value="1"/>
</dbReference>
<dbReference type="PANTHER" id="PTHR44196">
    <property type="entry name" value="DEHYDROGENASE/REDUCTASE SDR FAMILY MEMBER 7B"/>
    <property type="match status" value="1"/>
</dbReference>
<dbReference type="SMART" id="SM00822">
    <property type="entry name" value="PKS_KR"/>
    <property type="match status" value="1"/>
</dbReference>